<reference evidence="1" key="1">
    <citation type="journal article" date="2023" name="Genome Biol. Evol.">
        <title>Long-read-based Genome Assembly of Drosophila gunungcola Reveals Fewer Chemosensory Genes in Flower-breeding Species.</title>
        <authorList>
            <person name="Negi A."/>
            <person name="Liao B.Y."/>
            <person name="Yeh S.D."/>
        </authorList>
    </citation>
    <scope>NUCLEOTIDE SEQUENCE</scope>
    <source>
        <strain evidence="1">Sukarami</strain>
    </source>
</reference>
<dbReference type="EMBL" id="JAMKOV010000003">
    <property type="protein sequence ID" value="KAI8041577.1"/>
    <property type="molecule type" value="Genomic_DNA"/>
</dbReference>
<organism evidence="1 2">
    <name type="scientific">Drosophila gunungcola</name>
    <name type="common">fruit fly</name>
    <dbReference type="NCBI Taxonomy" id="103775"/>
    <lineage>
        <taxon>Eukaryota</taxon>
        <taxon>Metazoa</taxon>
        <taxon>Ecdysozoa</taxon>
        <taxon>Arthropoda</taxon>
        <taxon>Hexapoda</taxon>
        <taxon>Insecta</taxon>
        <taxon>Pterygota</taxon>
        <taxon>Neoptera</taxon>
        <taxon>Endopterygota</taxon>
        <taxon>Diptera</taxon>
        <taxon>Brachycera</taxon>
        <taxon>Muscomorpha</taxon>
        <taxon>Ephydroidea</taxon>
        <taxon>Drosophilidae</taxon>
        <taxon>Drosophila</taxon>
        <taxon>Sophophora</taxon>
    </lineage>
</organism>
<sequence>MKLAKKYSTYLVICLGKVLHARWNPLSFECQPAILCVSVKLSCTIMCNCIRIWDP</sequence>
<protein>
    <submittedName>
        <fullName evidence="1">Uncharacterized protein</fullName>
    </submittedName>
</protein>
<dbReference type="AlphaFoldDB" id="A0A9P9YR76"/>
<evidence type="ECO:0000313" key="2">
    <source>
        <dbReference type="Proteomes" id="UP001059596"/>
    </source>
</evidence>
<evidence type="ECO:0000313" key="1">
    <source>
        <dbReference type="EMBL" id="KAI8041577.1"/>
    </source>
</evidence>
<gene>
    <name evidence="1" type="ORF">M5D96_005842</name>
</gene>
<proteinExistence type="predicted"/>
<name>A0A9P9YR76_9MUSC</name>
<dbReference type="Proteomes" id="UP001059596">
    <property type="component" value="Unassembled WGS sequence"/>
</dbReference>
<accession>A0A9P9YR76</accession>
<comment type="caution">
    <text evidence="1">The sequence shown here is derived from an EMBL/GenBank/DDBJ whole genome shotgun (WGS) entry which is preliminary data.</text>
</comment>
<keyword evidence="2" id="KW-1185">Reference proteome</keyword>